<dbReference type="Gene3D" id="3.80.10.10">
    <property type="entry name" value="Ribonuclease Inhibitor"/>
    <property type="match status" value="2"/>
</dbReference>
<dbReference type="PANTHER" id="PTHR13318:SF190">
    <property type="entry name" value="PARTNER OF PAIRED, ISOFORM B"/>
    <property type="match status" value="1"/>
</dbReference>
<accession>A0A4Y2UWV2</accession>
<dbReference type="GO" id="GO:0019005">
    <property type="term" value="C:SCF ubiquitin ligase complex"/>
    <property type="evidence" value="ECO:0007669"/>
    <property type="project" value="TreeGrafter"/>
</dbReference>
<evidence type="ECO:0000313" key="1">
    <source>
        <dbReference type="EMBL" id="GBO17383.1"/>
    </source>
</evidence>
<name>A0A4Y2UWV2_ARAVE</name>
<sequence length="574" mass="66180">MEISWSCYLISDLRPRWPSGKISTLGPEGSGLEIRFHRRSAAYGTCCTLNHTQWPNVLPKQLSCCFRTGHEEEEEKPVLLNAPPLYVICLVRALDFLKTTEWKTSGKNLLSILTNQVVHDLWSSAFRLPKTRGQLEYSVKESYQLVAQGGLQHLDMREKERDEQDLVLSMLTADACKDLRTILCQGLHFFTNNDAIDAVVRLSPNLEELHYPEFVSLDAFENCKKIRILKFHRLNEGGSAYFHNEDAQFPESLKNLEIFGFCSLYQSSIYVPNITSRILENCPKVVSVGCTDSSGALELIRQKDVDSLRHFQLRRCYWAKDYHQNPENDSSPLHEIGQFSVIQTAVRMCPFVEELIIKVSDPSCLSHLKELQNLSVLHVGFDEKSDENILELISLLKIIGPQLKHLRIEDKGEIPVDGILEYCSKLQSLHIQGTMIVPESFKTSVGDIHLERLNATKTDESSLLTLLSKCRYLTELVLEMVPWLNDDLLLKIIKENRFSKLEVFMIFRHDFSNTSYELLLENMIHLQNIGVPSHLEYRVRCLARDMGFRAKVHKYFEYVGYQDFFSKLFDKCRF</sequence>
<dbReference type="GO" id="GO:0031146">
    <property type="term" value="P:SCF-dependent proteasomal ubiquitin-dependent protein catabolic process"/>
    <property type="evidence" value="ECO:0007669"/>
    <property type="project" value="TreeGrafter"/>
</dbReference>
<comment type="caution">
    <text evidence="1">The sequence shown here is derived from an EMBL/GenBank/DDBJ whole genome shotgun (WGS) entry which is preliminary data.</text>
</comment>
<dbReference type="InterPro" id="IPR032675">
    <property type="entry name" value="LRR_dom_sf"/>
</dbReference>
<evidence type="ECO:0000313" key="2">
    <source>
        <dbReference type="Proteomes" id="UP000499080"/>
    </source>
</evidence>
<organism evidence="1 2">
    <name type="scientific">Araneus ventricosus</name>
    <name type="common">Orbweaver spider</name>
    <name type="synonym">Epeira ventricosa</name>
    <dbReference type="NCBI Taxonomy" id="182803"/>
    <lineage>
        <taxon>Eukaryota</taxon>
        <taxon>Metazoa</taxon>
        <taxon>Ecdysozoa</taxon>
        <taxon>Arthropoda</taxon>
        <taxon>Chelicerata</taxon>
        <taxon>Arachnida</taxon>
        <taxon>Araneae</taxon>
        <taxon>Araneomorphae</taxon>
        <taxon>Entelegynae</taxon>
        <taxon>Araneoidea</taxon>
        <taxon>Araneidae</taxon>
        <taxon>Araneus</taxon>
    </lineage>
</organism>
<dbReference type="OrthoDB" id="63112at2759"/>
<dbReference type="SUPFAM" id="SSF52047">
    <property type="entry name" value="RNI-like"/>
    <property type="match status" value="1"/>
</dbReference>
<dbReference type="Proteomes" id="UP000499080">
    <property type="component" value="Unassembled WGS sequence"/>
</dbReference>
<keyword evidence="2" id="KW-1185">Reference proteome</keyword>
<dbReference type="PANTHER" id="PTHR13318">
    <property type="entry name" value="PARTNER OF PAIRED, ISOFORM B-RELATED"/>
    <property type="match status" value="1"/>
</dbReference>
<dbReference type="EMBL" id="BGPR01041146">
    <property type="protein sequence ID" value="GBO17383.1"/>
    <property type="molecule type" value="Genomic_DNA"/>
</dbReference>
<reference evidence="1 2" key="1">
    <citation type="journal article" date="2019" name="Sci. Rep.">
        <title>Orb-weaving spider Araneus ventricosus genome elucidates the spidroin gene catalogue.</title>
        <authorList>
            <person name="Kono N."/>
            <person name="Nakamura H."/>
            <person name="Ohtoshi R."/>
            <person name="Moran D.A.P."/>
            <person name="Shinohara A."/>
            <person name="Yoshida Y."/>
            <person name="Fujiwara M."/>
            <person name="Mori M."/>
            <person name="Tomita M."/>
            <person name="Arakawa K."/>
        </authorList>
    </citation>
    <scope>NUCLEOTIDE SEQUENCE [LARGE SCALE GENOMIC DNA]</scope>
</reference>
<proteinExistence type="predicted"/>
<protein>
    <submittedName>
        <fullName evidence="1">Uncharacterized protein</fullName>
    </submittedName>
</protein>
<dbReference type="AlphaFoldDB" id="A0A4Y2UWV2"/>
<gene>
    <name evidence="1" type="ORF">AVEN_70545_1</name>
</gene>